<gene>
    <name evidence="2" type="ORF">J2W88_002777</name>
    <name evidence="3" type="ORF">J2W93_003565</name>
</gene>
<comment type="caution">
    <text evidence="2">The sequence shown here is derived from an EMBL/GenBank/DDBJ whole genome shotgun (WGS) entry which is preliminary data.</text>
</comment>
<dbReference type="EMBL" id="JAVDTS010000005">
    <property type="protein sequence ID" value="MDR6838718.1"/>
    <property type="molecule type" value="Genomic_DNA"/>
</dbReference>
<accession>A0AAJ2BT55</accession>
<evidence type="ECO:0000313" key="3">
    <source>
        <dbReference type="EMBL" id="MDR6838718.1"/>
    </source>
</evidence>
<keyword evidence="4" id="KW-1185">Reference proteome</keyword>
<dbReference type="InterPro" id="IPR025140">
    <property type="entry name" value="Holin_2-3"/>
</dbReference>
<dbReference type="Pfam" id="PF13272">
    <property type="entry name" value="Holin_2-3"/>
    <property type="match status" value="1"/>
</dbReference>
<keyword evidence="1" id="KW-0472">Membrane</keyword>
<dbReference type="RefSeq" id="WP_209819976.1">
    <property type="nucleotide sequence ID" value="NZ_JAVDTL010000004.1"/>
</dbReference>
<sequence>MRDFIPAWLRAPRTTTWLVLAALLLVAIAIVAPPQLPVVLYKASLVALAAVLGYWLDRALFPYARPDGYLVRDWRFGTEEPEGDVDYPVVQGYIRVFTAVMLRRTIVVGCVVLGVAAGL</sequence>
<dbReference type="Proteomes" id="UP001249076">
    <property type="component" value="Unassembled WGS sequence"/>
</dbReference>
<keyword evidence="1" id="KW-0812">Transmembrane</keyword>
<evidence type="ECO:0000256" key="1">
    <source>
        <dbReference type="SAM" id="Phobius"/>
    </source>
</evidence>
<dbReference type="EMBL" id="JAVDTL010000004">
    <property type="protein sequence ID" value="MDR6767496.1"/>
    <property type="molecule type" value="Genomic_DNA"/>
</dbReference>
<protein>
    <submittedName>
        <fullName evidence="2">Membrane protein</fullName>
    </submittedName>
</protein>
<evidence type="ECO:0000313" key="4">
    <source>
        <dbReference type="Proteomes" id="UP001249076"/>
    </source>
</evidence>
<keyword evidence="1" id="KW-1133">Transmembrane helix</keyword>
<feature type="transmembrane region" description="Helical" evidence="1">
    <location>
        <begin position="39"/>
        <end position="56"/>
    </location>
</feature>
<reference evidence="2 4" key="1">
    <citation type="submission" date="2023-07" db="EMBL/GenBank/DDBJ databases">
        <title>Sorghum-associated microbial communities from plants grown in Nebraska, USA.</title>
        <authorList>
            <person name="Schachtman D."/>
        </authorList>
    </citation>
    <scope>NUCLEOTIDE SEQUENCE</scope>
    <source>
        <strain evidence="3 4">BE105</strain>
        <strain evidence="2">BE69</strain>
    </source>
</reference>
<name>A0AAJ2BT55_ACIDE</name>
<organism evidence="2 5">
    <name type="scientific">Acidovorax delafieldii</name>
    <name type="common">Pseudomonas delafieldii</name>
    <dbReference type="NCBI Taxonomy" id="47920"/>
    <lineage>
        <taxon>Bacteria</taxon>
        <taxon>Pseudomonadati</taxon>
        <taxon>Pseudomonadota</taxon>
        <taxon>Betaproteobacteria</taxon>
        <taxon>Burkholderiales</taxon>
        <taxon>Comamonadaceae</taxon>
        <taxon>Acidovorax</taxon>
    </lineage>
</organism>
<dbReference type="Proteomes" id="UP001253458">
    <property type="component" value="Unassembled WGS sequence"/>
</dbReference>
<evidence type="ECO:0000313" key="2">
    <source>
        <dbReference type="EMBL" id="MDR6767496.1"/>
    </source>
</evidence>
<proteinExistence type="predicted"/>
<dbReference type="AlphaFoldDB" id="A0AAJ2BT55"/>
<evidence type="ECO:0000313" key="5">
    <source>
        <dbReference type="Proteomes" id="UP001253458"/>
    </source>
</evidence>